<evidence type="ECO:0000256" key="6">
    <source>
        <dbReference type="SAM" id="Phobius"/>
    </source>
</evidence>
<dbReference type="Proteomes" id="UP000533269">
    <property type="component" value="Unassembled WGS sequence"/>
</dbReference>
<dbReference type="EMBL" id="JACHVY010000009">
    <property type="protein sequence ID" value="MBB2903517.1"/>
    <property type="molecule type" value="Genomic_DNA"/>
</dbReference>
<dbReference type="PANTHER" id="PTHR30287">
    <property type="entry name" value="MEMBRANE COMPONENT OF PREDICTED ABC SUPERFAMILY METABOLITE UPTAKE TRANSPORTER"/>
    <property type="match status" value="1"/>
</dbReference>
<comment type="subcellular location">
    <subcellularLocation>
        <location evidence="1">Cell membrane</location>
        <topology evidence="1">Multi-pass membrane protein</topology>
    </subcellularLocation>
</comment>
<accession>A0A7W4TR69</accession>
<evidence type="ECO:0000256" key="1">
    <source>
        <dbReference type="ARBA" id="ARBA00004651"/>
    </source>
</evidence>
<feature type="transmembrane region" description="Helical" evidence="6">
    <location>
        <begin position="399"/>
        <end position="417"/>
    </location>
</feature>
<feature type="transmembrane region" description="Helical" evidence="6">
    <location>
        <begin position="423"/>
        <end position="446"/>
    </location>
</feature>
<feature type="transmembrane region" description="Helical" evidence="6">
    <location>
        <begin position="758"/>
        <end position="781"/>
    </location>
</feature>
<gene>
    <name evidence="8" type="ORF">FHR75_004359</name>
</gene>
<evidence type="ECO:0000256" key="2">
    <source>
        <dbReference type="ARBA" id="ARBA00022475"/>
    </source>
</evidence>
<feature type="transmembrane region" description="Helical" evidence="6">
    <location>
        <begin position="704"/>
        <end position="726"/>
    </location>
</feature>
<evidence type="ECO:0000256" key="3">
    <source>
        <dbReference type="ARBA" id="ARBA00022692"/>
    </source>
</evidence>
<name>A0A7W4TR69_KINRA</name>
<sequence>MLRLCLTLLRHRIPAMVAVACALFGAALLLTATGVLAETGVRSHLPVGRLAAADVVVSAEQSLPTAEDVDVALPERVGVPADLADRLAQVPGVRAAVADVSFPVAVVGPGGRVVATSGHGESSAALSGDALPALDGDRVALAADVAAAAGVRVGDEVTLRVAGRDRPARVAALVAVPATGVLLDDAAVEAVAGPGRADLVGARVEDGRTEEVAAAVRTLLAREDAESRYVVATGAARGDATLPSAGAQRDTLVVLASSMGGVPLVVVGLVVAGALGTVVATQRRDLALLRAVGTTPRQVRSLVAGQATLVGTAAALSGILLGYLLAGRSLDLLATGGLVPPDLPLALSPLPALAALLVVALIAQGAGRWAARGTSRAPLAEVLAESTPSSRTPSRPRTLVGLVLVAASIPLAAPPLFSGTLDAAAGTALAGMVAAVGIALAGPDLLRRGSELLVRRGGFRRGSAHRSVTSWLAVQNLRGNLVRSAGTTTALTATVVFALTYTLTQTTVLAAATRDTAAATVGTRTVTAVGGVGDDLLDAVTAVPGVRAATVGDTSVVLGRTVLGEPEVEAEPALVLGPGAGRVLDLGVTAGTLDDLTGSTVALGETAARSLHVGVGSSVPLRLGDGTSVTVRIAAIYSRGGGLGEVVLPTDLVRDHTSGRLPDRLLVRTDGAAVDRALAAVLRDRPGVELATTTTSTAVPANTVLNFAVLGILVAYLLLGVVNTLVASTTARRGEFEALRHAGATPGQVRVAVRRENVWLAGVAVLAGIAVSVVPLALLGVGFLGRPWAAGPWWFPVATVVVVVAVALPAVELSARRTLRRA</sequence>
<keyword evidence="2" id="KW-1003">Cell membrane</keyword>
<dbReference type="InterPro" id="IPR038766">
    <property type="entry name" value="Membrane_comp_ABC_pdt"/>
</dbReference>
<evidence type="ECO:0000313" key="8">
    <source>
        <dbReference type="EMBL" id="MBB2903517.1"/>
    </source>
</evidence>
<feature type="transmembrane region" description="Helical" evidence="6">
    <location>
        <begin position="346"/>
        <end position="366"/>
    </location>
</feature>
<feature type="transmembrane region" description="Helical" evidence="6">
    <location>
        <begin position="485"/>
        <end position="504"/>
    </location>
</feature>
<protein>
    <submittedName>
        <fullName evidence="8">Putative ABC transport system permease protein</fullName>
    </submittedName>
</protein>
<dbReference type="PANTHER" id="PTHR30287:SF1">
    <property type="entry name" value="INNER MEMBRANE PROTEIN"/>
    <property type="match status" value="1"/>
</dbReference>
<dbReference type="InterPro" id="IPR003838">
    <property type="entry name" value="ABC3_permease_C"/>
</dbReference>
<organism evidence="8 9">
    <name type="scientific">Kineococcus radiotolerans</name>
    <dbReference type="NCBI Taxonomy" id="131568"/>
    <lineage>
        <taxon>Bacteria</taxon>
        <taxon>Bacillati</taxon>
        <taxon>Actinomycetota</taxon>
        <taxon>Actinomycetes</taxon>
        <taxon>Kineosporiales</taxon>
        <taxon>Kineosporiaceae</taxon>
        <taxon>Kineococcus</taxon>
    </lineage>
</organism>
<reference evidence="8 9" key="1">
    <citation type="submission" date="2020-08" db="EMBL/GenBank/DDBJ databases">
        <title>The Agave Microbiome: Exploring the role of microbial communities in plant adaptations to desert environments.</title>
        <authorList>
            <person name="Partida-Martinez L.P."/>
        </authorList>
    </citation>
    <scope>NUCLEOTIDE SEQUENCE [LARGE SCALE GENOMIC DNA]</scope>
    <source>
        <strain evidence="8 9">AS2.23</strain>
    </source>
</reference>
<keyword evidence="5 6" id="KW-0472">Membrane</keyword>
<dbReference type="Pfam" id="PF02687">
    <property type="entry name" value="FtsX"/>
    <property type="match status" value="2"/>
</dbReference>
<keyword evidence="4 6" id="KW-1133">Transmembrane helix</keyword>
<keyword evidence="3 6" id="KW-0812">Transmembrane</keyword>
<feature type="transmembrane region" description="Helical" evidence="6">
    <location>
        <begin position="302"/>
        <end position="326"/>
    </location>
</feature>
<feature type="transmembrane region" description="Helical" evidence="6">
    <location>
        <begin position="252"/>
        <end position="281"/>
    </location>
</feature>
<feature type="transmembrane region" description="Helical" evidence="6">
    <location>
        <begin position="793"/>
        <end position="811"/>
    </location>
</feature>
<evidence type="ECO:0000259" key="7">
    <source>
        <dbReference type="Pfam" id="PF02687"/>
    </source>
</evidence>
<evidence type="ECO:0000256" key="4">
    <source>
        <dbReference type="ARBA" id="ARBA00022989"/>
    </source>
</evidence>
<feature type="domain" description="ABC3 transporter permease C-terminal" evidence="7">
    <location>
        <begin position="261"/>
        <end position="376"/>
    </location>
</feature>
<dbReference type="GO" id="GO:0005886">
    <property type="term" value="C:plasma membrane"/>
    <property type="evidence" value="ECO:0007669"/>
    <property type="project" value="UniProtKB-SubCell"/>
</dbReference>
<dbReference type="AlphaFoldDB" id="A0A7W4TR69"/>
<reference evidence="8 9" key="2">
    <citation type="submission" date="2020-08" db="EMBL/GenBank/DDBJ databases">
        <authorList>
            <person name="Partida-Martinez L."/>
            <person name="Huntemann M."/>
            <person name="Clum A."/>
            <person name="Wang J."/>
            <person name="Palaniappan K."/>
            <person name="Ritter S."/>
            <person name="Chen I.-M."/>
            <person name="Stamatis D."/>
            <person name="Reddy T."/>
            <person name="O'Malley R."/>
            <person name="Daum C."/>
            <person name="Shapiro N."/>
            <person name="Ivanova N."/>
            <person name="Kyrpides N."/>
            <person name="Woyke T."/>
        </authorList>
    </citation>
    <scope>NUCLEOTIDE SEQUENCE [LARGE SCALE GENOMIC DNA]</scope>
    <source>
        <strain evidence="8 9">AS2.23</strain>
    </source>
</reference>
<feature type="domain" description="ABC3 transporter permease C-terminal" evidence="7">
    <location>
        <begin position="709"/>
        <end position="815"/>
    </location>
</feature>
<evidence type="ECO:0000313" key="9">
    <source>
        <dbReference type="Proteomes" id="UP000533269"/>
    </source>
</evidence>
<evidence type="ECO:0000256" key="5">
    <source>
        <dbReference type="ARBA" id="ARBA00023136"/>
    </source>
</evidence>
<dbReference type="RefSeq" id="WP_183393117.1">
    <property type="nucleotide sequence ID" value="NZ_JACHVY010000009.1"/>
</dbReference>
<proteinExistence type="predicted"/>
<comment type="caution">
    <text evidence="8">The sequence shown here is derived from an EMBL/GenBank/DDBJ whole genome shotgun (WGS) entry which is preliminary data.</text>
</comment>